<evidence type="ECO:0000313" key="3">
    <source>
        <dbReference type="EMBL" id="GFJ80945.1"/>
    </source>
</evidence>
<dbReference type="Proteomes" id="UP000482800">
    <property type="component" value="Unassembled WGS sequence"/>
</dbReference>
<feature type="domain" description="SHOCT" evidence="2">
    <location>
        <begin position="57"/>
        <end position="80"/>
    </location>
</feature>
<keyword evidence="4" id="KW-1185">Reference proteome</keyword>
<evidence type="ECO:0000256" key="1">
    <source>
        <dbReference type="SAM" id="Phobius"/>
    </source>
</evidence>
<reference evidence="3 4" key="1">
    <citation type="submission" date="2020-03" db="EMBL/GenBank/DDBJ databases">
        <title>Whole genome shotgun sequence of Phytohabitans houttuyneae NBRC 108639.</title>
        <authorList>
            <person name="Komaki H."/>
            <person name="Tamura T."/>
        </authorList>
    </citation>
    <scope>NUCLEOTIDE SEQUENCE [LARGE SCALE GENOMIC DNA]</scope>
    <source>
        <strain evidence="3 4">NBRC 108639</strain>
    </source>
</reference>
<evidence type="ECO:0000259" key="2">
    <source>
        <dbReference type="Pfam" id="PF09851"/>
    </source>
</evidence>
<proteinExistence type="predicted"/>
<accession>A0A6V8KJU1</accession>
<protein>
    <recommendedName>
        <fullName evidence="2">SHOCT domain-containing protein</fullName>
    </recommendedName>
</protein>
<dbReference type="Pfam" id="PF09851">
    <property type="entry name" value="SHOCT"/>
    <property type="match status" value="1"/>
</dbReference>
<name>A0A6V8KJU1_9ACTN</name>
<evidence type="ECO:0000313" key="4">
    <source>
        <dbReference type="Proteomes" id="UP000482800"/>
    </source>
</evidence>
<organism evidence="3 4">
    <name type="scientific">Phytohabitans houttuyneae</name>
    <dbReference type="NCBI Taxonomy" id="1076126"/>
    <lineage>
        <taxon>Bacteria</taxon>
        <taxon>Bacillati</taxon>
        <taxon>Actinomycetota</taxon>
        <taxon>Actinomycetes</taxon>
        <taxon>Micromonosporales</taxon>
        <taxon>Micromonosporaceae</taxon>
    </lineage>
</organism>
<gene>
    <name evidence="3" type="ORF">Phou_051250</name>
</gene>
<comment type="caution">
    <text evidence="3">The sequence shown here is derived from an EMBL/GenBank/DDBJ whole genome shotgun (WGS) entry which is preliminary data.</text>
</comment>
<feature type="transmembrane region" description="Helical" evidence="1">
    <location>
        <begin position="12"/>
        <end position="35"/>
    </location>
</feature>
<dbReference type="EMBL" id="BLPF01000002">
    <property type="protein sequence ID" value="GFJ80945.1"/>
    <property type="molecule type" value="Genomic_DNA"/>
</dbReference>
<reference evidence="3 4" key="2">
    <citation type="submission" date="2020-03" db="EMBL/GenBank/DDBJ databases">
        <authorList>
            <person name="Ichikawa N."/>
            <person name="Kimura A."/>
            <person name="Kitahashi Y."/>
            <person name="Uohara A."/>
        </authorList>
    </citation>
    <scope>NUCLEOTIDE SEQUENCE [LARGE SCALE GENOMIC DNA]</scope>
    <source>
        <strain evidence="3 4">NBRC 108639</strain>
    </source>
</reference>
<dbReference type="RefSeq" id="WP_246274067.1">
    <property type="nucleotide sequence ID" value="NZ_BAABGO010000062.1"/>
</dbReference>
<keyword evidence="1" id="KW-1133">Transmembrane helix</keyword>
<keyword evidence="1" id="KW-0812">Transmembrane</keyword>
<keyword evidence="1" id="KW-0472">Membrane</keyword>
<dbReference type="AlphaFoldDB" id="A0A6V8KJU1"/>
<dbReference type="InterPro" id="IPR018649">
    <property type="entry name" value="SHOCT"/>
</dbReference>
<sequence length="84" mass="9876">MYWYDHGMDGWGYAAMALNMVLFWGVLIAGGVLLYRWLHRDQPVGESQPRLVTFTARRLLAERYARGEIDDEEYRRRLTTLGSH</sequence>